<dbReference type="EnsemblMetazoa" id="XM_026445042">
    <property type="protein sequence ID" value="XP_026300827"/>
    <property type="gene ID" value="LOC113219226"/>
</dbReference>
<feature type="compositionally biased region" description="Polar residues" evidence="1">
    <location>
        <begin position="299"/>
        <end position="314"/>
    </location>
</feature>
<feature type="compositionally biased region" description="Basic and acidic residues" evidence="1">
    <location>
        <begin position="47"/>
        <end position="69"/>
    </location>
</feature>
<feature type="compositionally biased region" description="Low complexity" evidence="1">
    <location>
        <begin position="75"/>
        <end position="95"/>
    </location>
</feature>
<dbReference type="AlphaFoldDB" id="A0A7M7MTY8"/>
<feature type="compositionally biased region" description="Basic and acidic residues" evidence="1">
    <location>
        <begin position="148"/>
        <end position="157"/>
    </location>
</feature>
<evidence type="ECO:0000313" key="2">
    <source>
        <dbReference type="EnsemblMetazoa" id="XP_026300827"/>
    </source>
</evidence>
<evidence type="ECO:0000313" key="4">
    <source>
        <dbReference type="RefSeq" id="XP_026300827.1"/>
    </source>
</evidence>
<proteinExistence type="predicted"/>
<dbReference type="KEGG" id="ame:113219226"/>
<feature type="region of interest" description="Disordered" evidence="1">
    <location>
        <begin position="143"/>
        <end position="205"/>
    </location>
</feature>
<keyword evidence="3" id="KW-1185">Reference proteome</keyword>
<dbReference type="GeneID" id="113219226"/>
<accession>A0A8B8H9X7</accession>
<evidence type="ECO:0000256" key="1">
    <source>
        <dbReference type="SAM" id="MobiDB-lite"/>
    </source>
</evidence>
<reference evidence="2" key="1">
    <citation type="submission" date="2021-01" db="UniProtKB">
        <authorList>
            <consortium name="EnsemblMetazoa"/>
        </authorList>
    </citation>
    <scope>IDENTIFICATION</scope>
    <source>
        <strain evidence="2">DH4</strain>
    </source>
</reference>
<feature type="region of interest" description="Disordered" evidence="1">
    <location>
        <begin position="293"/>
        <end position="319"/>
    </location>
</feature>
<dbReference type="RefSeq" id="XP_026300827.1">
    <property type="nucleotide sequence ID" value="XM_026445042.1"/>
</dbReference>
<dbReference type="OrthoDB" id="7555190at2759"/>
<evidence type="ECO:0000313" key="3">
    <source>
        <dbReference type="Proteomes" id="UP000005203"/>
    </source>
</evidence>
<gene>
    <name evidence="4" type="primary">LOC113219226</name>
</gene>
<reference evidence="4" key="2">
    <citation type="submission" date="2025-04" db="UniProtKB">
        <authorList>
            <consortium name="RefSeq"/>
        </authorList>
    </citation>
    <scope>IDENTIFICATION</scope>
    <source>
        <strain evidence="4">DH4</strain>
        <tissue evidence="4">Whole body</tissue>
    </source>
</reference>
<feature type="compositionally biased region" description="Low complexity" evidence="1">
    <location>
        <begin position="105"/>
        <end position="118"/>
    </location>
</feature>
<sequence>MIEKSRHKKADKCKDARKECQKILMEHDAQKMSKEKDEKLLMKDECQKTTTRQEDQVEFSRCDRNQEVHSKKKNPSSSSSTSSSSNPTKTSTDDSATGGQKTFQTTSNNSTASNSMTNEMSKVKSKMEFLVSCIKKHSSDSLKSYLFKRSDKNESKIPRNPSSHNKPNKYLPKMNASYEDIKPDPPPPPSAHWSEKMKKKSSYNKYKPTIKPTTIEYIPYEEYKKKTKTLKRKSDEVKRMPKIIHIDEDSCRSPMCKKRAISLKERNKKPNSRYQFSTIDKSVDSKIDVYKKPNRKSNKNQSACESRLQQQGDTKSTDGHLIRRKRNENYKSNGEWKSQKYKVRLKIYKTKNSLDPCLPVMVEVRRHFCDEGVDFKGESVPFLNFKA</sequence>
<accession>A0A7M7MTY8</accession>
<dbReference type="Proteomes" id="UP000005203">
    <property type="component" value="Linkage group LG14"/>
</dbReference>
<organism evidence="2">
    <name type="scientific">Apis mellifera</name>
    <name type="common">Honeybee</name>
    <dbReference type="NCBI Taxonomy" id="7460"/>
    <lineage>
        <taxon>Eukaryota</taxon>
        <taxon>Metazoa</taxon>
        <taxon>Ecdysozoa</taxon>
        <taxon>Arthropoda</taxon>
        <taxon>Hexapoda</taxon>
        <taxon>Insecta</taxon>
        <taxon>Pterygota</taxon>
        <taxon>Neoptera</taxon>
        <taxon>Endopterygota</taxon>
        <taxon>Hymenoptera</taxon>
        <taxon>Apocrita</taxon>
        <taxon>Aculeata</taxon>
        <taxon>Apoidea</taxon>
        <taxon>Anthophila</taxon>
        <taxon>Apidae</taxon>
        <taxon>Apis</taxon>
    </lineage>
</organism>
<name>A0A7M7MTY8_APIME</name>
<protein>
    <submittedName>
        <fullName evidence="4">Protein AF-9-like</fullName>
    </submittedName>
</protein>
<feature type="region of interest" description="Disordered" evidence="1">
    <location>
        <begin position="47"/>
        <end position="120"/>
    </location>
</feature>